<dbReference type="Gene3D" id="1.10.3810.10">
    <property type="entry name" value="Biosynthetic peptidoglycan transglycosylase-like"/>
    <property type="match status" value="1"/>
</dbReference>
<comment type="catalytic activity">
    <reaction evidence="8">
        <text>[GlcNAc-(1-&gt;4)-Mur2Ac(oyl-L-Ala-gamma-D-Glu-L-Lys-D-Ala-D-Ala)](n)-di-trans,octa-cis-undecaprenyl diphosphate + beta-D-GlcNAc-(1-&gt;4)-Mur2Ac(oyl-L-Ala-gamma-D-Glu-L-Lys-D-Ala-D-Ala)-di-trans,octa-cis-undecaprenyl diphosphate = [GlcNAc-(1-&gt;4)-Mur2Ac(oyl-L-Ala-gamma-D-Glu-L-Lys-D-Ala-D-Ala)](n+1)-di-trans,octa-cis-undecaprenyl diphosphate + di-trans,octa-cis-undecaprenyl diphosphate + H(+)</text>
        <dbReference type="Rhea" id="RHEA:23708"/>
        <dbReference type="Rhea" id="RHEA-COMP:9602"/>
        <dbReference type="Rhea" id="RHEA-COMP:9603"/>
        <dbReference type="ChEBI" id="CHEBI:15378"/>
        <dbReference type="ChEBI" id="CHEBI:58405"/>
        <dbReference type="ChEBI" id="CHEBI:60033"/>
        <dbReference type="ChEBI" id="CHEBI:78435"/>
        <dbReference type="EC" id="2.4.99.28"/>
    </reaction>
</comment>
<dbReference type="AlphaFoldDB" id="A0A1A3NS08"/>
<comment type="catalytic activity">
    <reaction evidence="7">
        <text>Preferential cleavage: (Ac)2-L-Lys-D-Ala-|-D-Ala. Also transpeptidation of peptidyl-alanyl moieties that are N-acyl substituents of D-alanine.</text>
        <dbReference type="EC" id="3.4.16.4"/>
    </reaction>
</comment>
<evidence type="ECO:0000256" key="3">
    <source>
        <dbReference type="ARBA" id="ARBA00022676"/>
    </source>
</evidence>
<dbReference type="InterPro" id="IPR001460">
    <property type="entry name" value="PCN-bd_Tpept"/>
</dbReference>
<dbReference type="Pfam" id="PF00912">
    <property type="entry name" value="Transgly"/>
    <property type="match status" value="1"/>
</dbReference>
<dbReference type="SUPFAM" id="SSF53955">
    <property type="entry name" value="Lysozyme-like"/>
    <property type="match status" value="1"/>
</dbReference>
<dbReference type="GO" id="GO:0009002">
    <property type="term" value="F:serine-type D-Ala-D-Ala carboxypeptidase activity"/>
    <property type="evidence" value="ECO:0007669"/>
    <property type="project" value="UniProtKB-EC"/>
</dbReference>
<dbReference type="Gene3D" id="3.40.710.10">
    <property type="entry name" value="DD-peptidase/beta-lactamase superfamily"/>
    <property type="match status" value="1"/>
</dbReference>
<evidence type="ECO:0000256" key="1">
    <source>
        <dbReference type="ARBA" id="ARBA00022645"/>
    </source>
</evidence>
<evidence type="ECO:0000256" key="5">
    <source>
        <dbReference type="ARBA" id="ARBA00022801"/>
    </source>
</evidence>
<dbReference type="PANTHER" id="PTHR32282">
    <property type="entry name" value="BINDING PROTEIN TRANSPEPTIDASE, PUTATIVE-RELATED"/>
    <property type="match status" value="1"/>
</dbReference>
<keyword evidence="10" id="KW-0472">Membrane</keyword>
<dbReference type="InterPro" id="IPR012338">
    <property type="entry name" value="Beta-lactam/transpept-like"/>
</dbReference>
<dbReference type="InterPro" id="IPR050396">
    <property type="entry name" value="Glycosyltr_51/Transpeptidase"/>
</dbReference>
<protein>
    <submittedName>
        <fullName evidence="13">Penicillin-binding protein</fullName>
    </submittedName>
</protein>
<evidence type="ECO:0000256" key="8">
    <source>
        <dbReference type="ARBA" id="ARBA00049902"/>
    </source>
</evidence>
<feature type="compositionally biased region" description="Basic and acidic residues" evidence="9">
    <location>
        <begin position="91"/>
        <end position="101"/>
    </location>
</feature>
<dbReference type="OrthoDB" id="9766909at2"/>
<accession>A0A1A3NS08</accession>
<keyword evidence="6" id="KW-0511">Multifunctional enzyme</keyword>
<dbReference type="GO" id="GO:0030288">
    <property type="term" value="C:outer membrane-bounded periplasmic space"/>
    <property type="evidence" value="ECO:0007669"/>
    <property type="project" value="TreeGrafter"/>
</dbReference>
<feature type="compositionally biased region" description="Pro residues" evidence="9">
    <location>
        <begin position="820"/>
        <end position="835"/>
    </location>
</feature>
<gene>
    <name evidence="13" type="ORF">A5634_04850</name>
</gene>
<feature type="compositionally biased region" description="Pro residues" evidence="9">
    <location>
        <begin position="103"/>
        <end position="114"/>
    </location>
</feature>
<dbReference type="Pfam" id="PF00905">
    <property type="entry name" value="Transpeptidase"/>
    <property type="match status" value="1"/>
</dbReference>
<dbReference type="InterPro" id="IPR036950">
    <property type="entry name" value="PBP_transglycosylase"/>
</dbReference>
<sequence>MNSEGRHHQSSSETPDESTAEGASQSPAPPPQRRPVPPDDRLTTVIPAVPDDRPSRHADPIDKVKAALDTPSAASPPRDQLDQVKAALDSPPRRPEQERLSKAPPPSGGPPPAGPSGRSGGRGPRRKPSWSEQINWRWVRRSLYLSAAVLILLPLVTFTMAYFIVDVPRPGDIRTNQISTILASDGTELARIVPPEGNRVDVNLSQVPVHVRQAVIAAEDRGFYTNPGFSFSGFARAAKNNLFGGDLQGGSTITQQYVKNALVGSAQHGLSGMMRKAKELVIATKMAGEWSKDDVLQAYLNIIYFGRGAYGISAASKAYFDKPVEQLTISEGALLAALIRRPSTLDPAVDPDGAVTRWNWVLDGMVETKALSTDERATQVFPNTVSPDQARAAYQTTGPNGLIQRQVTKELLELFNIDEQTLNTQGLQVTTTIDPQAQQAAEKAVSKYLDGQDPDMRTAAVSIDPRTGAVKAYYGGSNAQGFDFAQAGLQTGSSFKVFALVAALEQGIGLGYQVDSSPLTVDGIKITNVEGESCGTCNLAEALKMSLNTSYYRLMLKLKGGPQAVADAAHQAGIAESFPGVAHTLSEDGKGGPPNNGIVLGQYQTRVIDMASAYATLAASGMYHRPHFVQKVVNAEGQVLFDAATADNNGDQRVPKAVADNVTAAMQPIAGYSRGHSLSGGRPSAAKTGTTQLGDTSSNKDAWMVGYTPQLSTAVWVGTVKGDQPLENASGGAVYGSGLPSDIWKATMDGALKGTDNETFPKPTSIGGYAGVPAPPPPPPPRPSETVIQPTVEVAPGITIPVGPPQTITIAPSAPAGPSAAPPLPPPNEVPQPPP</sequence>
<name>A0A1A3NS08_MYCAS</name>
<evidence type="ECO:0000313" key="13">
    <source>
        <dbReference type="EMBL" id="OBK23824.1"/>
    </source>
</evidence>
<keyword evidence="1" id="KW-0121">Carboxypeptidase</keyword>
<evidence type="ECO:0000259" key="11">
    <source>
        <dbReference type="Pfam" id="PF00905"/>
    </source>
</evidence>
<keyword evidence="2" id="KW-0645">Protease</keyword>
<keyword evidence="10" id="KW-0812">Transmembrane</keyword>
<feature type="compositionally biased region" description="Basic and acidic residues" evidence="9">
    <location>
        <begin position="50"/>
        <end position="66"/>
    </location>
</feature>
<dbReference type="GO" id="GO:0008658">
    <property type="term" value="F:penicillin binding"/>
    <property type="evidence" value="ECO:0007669"/>
    <property type="project" value="InterPro"/>
</dbReference>
<feature type="region of interest" description="Disordered" evidence="9">
    <location>
        <begin position="673"/>
        <end position="697"/>
    </location>
</feature>
<feature type="transmembrane region" description="Helical" evidence="10">
    <location>
        <begin position="143"/>
        <end position="165"/>
    </location>
</feature>
<evidence type="ECO:0000256" key="6">
    <source>
        <dbReference type="ARBA" id="ARBA00023268"/>
    </source>
</evidence>
<evidence type="ECO:0000256" key="10">
    <source>
        <dbReference type="SAM" id="Phobius"/>
    </source>
</evidence>
<evidence type="ECO:0000259" key="12">
    <source>
        <dbReference type="Pfam" id="PF00912"/>
    </source>
</evidence>
<dbReference type="RefSeq" id="WP_065145491.1">
    <property type="nucleotide sequence ID" value="NZ_LZLS01000169.1"/>
</dbReference>
<keyword evidence="3" id="KW-0328">Glycosyltransferase</keyword>
<dbReference type="SUPFAM" id="SSF56601">
    <property type="entry name" value="beta-lactamase/transpeptidase-like"/>
    <property type="match status" value="1"/>
</dbReference>
<dbReference type="EMBL" id="LZLS01000169">
    <property type="protein sequence ID" value="OBK23824.1"/>
    <property type="molecule type" value="Genomic_DNA"/>
</dbReference>
<feature type="domain" description="Penicillin-binding protein transpeptidase" evidence="11">
    <location>
        <begin position="459"/>
        <end position="733"/>
    </location>
</feature>
<evidence type="ECO:0000313" key="14">
    <source>
        <dbReference type="Proteomes" id="UP000093928"/>
    </source>
</evidence>
<evidence type="ECO:0000256" key="2">
    <source>
        <dbReference type="ARBA" id="ARBA00022670"/>
    </source>
</evidence>
<dbReference type="GO" id="GO:0006508">
    <property type="term" value="P:proteolysis"/>
    <property type="evidence" value="ECO:0007669"/>
    <property type="project" value="UniProtKB-KW"/>
</dbReference>
<dbReference type="Proteomes" id="UP000093928">
    <property type="component" value="Unassembled WGS sequence"/>
</dbReference>
<dbReference type="GO" id="GO:0008955">
    <property type="term" value="F:peptidoglycan glycosyltransferase activity"/>
    <property type="evidence" value="ECO:0007669"/>
    <property type="project" value="UniProtKB-EC"/>
</dbReference>
<keyword evidence="4" id="KW-0808">Transferase</keyword>
<keyword evidence="10" id="KW-1133">Transmembrane helix</keyword>
<dbReference type="InterPro" id="IPR023346">
    <property type="entry name" value="Lysozyme-like_dom_sf"/>
</dbReference>
<proteinExistence type="predicted"/>
<keyword evidence="5" id="KW-0378">Hydrolase</keyword>
<organism evidence="13 14">
    <name type="scientific">Mycobacterium asiaticum</name>
    <dbReference type="NCBI Taxonomy" id="1790"/>
    <lineage>
        <taxon>Bacteria</taxon>
        <taxon>Bacillati</taxon>
        <taxon>Actinomycetota</taxon>
        <taxon>Actinomycetes</taxon>
        <taxon>Mycobacteriales</taxon>
        <taxon>Mycobacteriaceae</taxon>
        <taxon>Mycobacterium</taxon>
    </lineage>
</organism>
<dbReference type="InterPro" id="IPR001264">
    <property type="entry name" value="Glyco_trans_51"/>
</dbReference>
<comment type="caution">
    <text evidence="13">The sequence shown here is derived from an EMBL/GenBank/DDBJ whole genome shotgun (WGS) entry which is preliminary data.</text>
</comment>
<evidence type="ECO:0000256" key="9">
    <source>
        <dbReference type="SAM" id="MobiDB-lite"/>
    </source>
</evidence>
<feature type="region of interest" description="Disordered" evidence="9">
    <location>
        <begin position="797"/>
        <end position="835"/>
    </location>
</feature>
<feature type="domain" description="Glycosyl transferase family 51" evidence="12">
    <location>
        <begin position="187"/>
        <end position="365"/>
    </location>
</feature>
<reference evidence="13 14" key="1">
    <citation type="submission" date="2016-06" db="EMBL/GenBank/DDBJ databases">
        <authorList>
            <person name="Kjaerup R.B."/>
            <person name="Dalgaard T.S."/>
            <person name="Juul-Madsen H.R."/>
        </authorList>
    </citation>
    <scope>NUCLEOTIDE SEQUENCE [LARGE SCALE GENOMIC DNA]</scope>
    <source>
        <strain evidence="13 14">1165133.8</strain>
    </source>
</reference>
<evidence type="ECO:0000256" key="4">
    <source>
        <dbReference type="ARBA" id="ARBA00022679"/>
    </source>
</evidence>
<dbReference type="GO" id="GO:0009252">
    <property type="term" value="P:peptidoglycan biosynthetic process"/>
    <property type="evidence" value="ECO:0007669"/>
    <property type="project" value="TreeGrafter"/>
</dbReference>
<feature type="compositionally biased region" description="Polar residues" evidence="9">
    <location>
        <begin position="687"/>
        <end position="697"/>
    </location>
</feature>
<feature type="region of interest" description="Disordered" evidence="9">
    <location>
        <begin position="1"/>
        <end position="130"/>
    </location>
</feature>
<evidence type="ECO:0000256" key="7">
    <source>
        <dbReference type="ARBA" id="ARBA00034000"/>
    </source>
</evidence>
<dbReference type="PANTHER" id="PTHR32282:SF34">
    <property type="entry name" value="PENICILLIN-BINDING PROTEIN 1A"/>
    <property type="match status" value="1"/>
</dbReference>